<evidence type="ECO:0000313" key="4">
    <source>
        <dbReference type="EMBL" id="KAK9833711.1"/>
    </source>
</evidence>
<sequence length="833" mass="93352">MRIADCLRSRSSSHLDTHANKLFTFQGRRRSQPAFEQSFQRQQSRRLCCQAYTRSDREASIPDLAPVLDSVQHAAKSRSEKQALQQGVHPVSSKSLFPQSHVAPHGILGYLSFILYFPFGSVISFFRMGLWVALLALDLPWLTASDTGISVLQTLLGLKIQWHGSDLIPAERHVMVSNHVTAGDLMVLYSRPVTYTHLISVSLPPQACRARNHRVKLVQANPESYNHLAEPPCQENVHLFPEGGLTNGKGMMRFSRGFMRFAQDGPVVPVALRASLPWGITTHTLTSSFVANLFWFCFAPSLTLAVTVLPALSRTLDEGNANFVERVQQAIAEELNIPIVDFTVQQKRQQVQQRRHKLRFFLCGDTGLGLTPDDKNSFESTCTTEADPLFQMAEGPHRYYQQSDHKAFYGAGDAEAYQAMQQGQHIHPHSLQTGGFEAGSFHQHLHHYPSIAPEHGSNQAALQHASDQHMDHQQAAYHAGHLSLAGGSTPPMTNQQSSQRQHHQQLSQQLLQHPQQLSQQPHPNSLPSHTVHHPHAGHALAAQEPNHLQMAQSPLGMQHLQHSTPQQSQPQQSPAGTLPNNSISPAQAMTPPPPGTRFSHATLEGLRAEQAQFVTDREMDRLQSPRNLLFALVTEIGSLSSVFQWRGENIARTLPNFSQTERGSVSDTLSEVLFVLVRLADSCGVDLAAAAQHKFQKNSHKYPADRSRGMSLDHYSRPRMMMKEDSLDPNGGKRKRFTEDQLNALQKLAEEAQWSLVSVPREARDKFCSEWEITKARLHNFFNNRKPKDLKKARSRLLDSAGSQDNNAGEEVHEHQEHEHQEHEHQQADFSNM</sequence>
<dbReference type="Gene3D" id="1.10.287.1080">
    <property type="entry name" value="MazG-like"/>
    <property type="match status" value="1"/>
</dbReference>
<dbReference type="InterPro" id="IPR002123">
    <property type="entry name" value="Plipid/glycerol_acylTrfase"/>
</dbReference>
<dbReference type="Proteomes" id="UP001438707">
    <property type="component" value="Unassembled WGS sequence"/>
</dbReference>
<keyword evidence="5" id="KW-1185">Reference proteome</keyword>
<organism evidence="4 5">
    <name type="scientific">Apatococcus lobatus</name>
    <dbReference type="NCBI Taxonomy" id="904363"/>
    <lineage>
        <taxon>Eukaryota</taxon>
        <taxon>Viridiplantae</taxon>
        <taxon>Chlorophyta</taxon>
        <taxon>core chlorophytes</taxon>
        <taxon>Trebouxiophyceae</taxon>
        <taxon>Chlorellales</taxon>
        <taxon>Chlorellaceae</taxon>
        <taxon>Apatococcus</taxon>
    </lineage>
</organism>
<accession>A0AAW1RKM0</accession>
<evidence type="ECO:0000259" key="3">
    <source>
        <dbReference type="SMART" id="SM00563"/>
    </source>
</evidence>
<dbReference type="SMART" id="SM00563">
    <property type="entry name" value="PlsC"/>
    <property type="match status" value="1"/>
</dbReference>
<keyword evidence="2" id="KW-0472">Membrane</keyword>
<keyword evidence="2" id="KW-1133">Transmembrane helix</keyword>
<dbReference type="GO" id="GO:0016746">
    <property type="term" value="F:acyltransferase activity"/>
    <property type="evidence" value="ECO:0007669"/>
    <property type="project" value="InterPro"/>
</dbReference>
<reference evidence="4 5" key="1">
    <citation type="journal article" date="2024" name="Nat. Commun.">
        <title>Phylogenomics reveals the evolutionary origins of lichenization in chlorophyte algae.</title>
        <authorList>
            <person name="Puginier C."/>
            <person name="Libourel C."/>
            <person name="Otte J."/>
            <person name="Skaloud P."/>
            <person name="Haon M."/>
            <person name="Grisel S."/>
            <person name="Petersen M."/>
            <person name="Berrin J.G."/>
            <person name="Delaux P.M."/>
            <person name="Dal Grande F."/>
            <person name="Keller J."/>
        </authorList>
    </citation>
    <scope>NUCLEOTIDE SEQUENCE [LARGE SCALE GENOMIC DNA]</scope>
    <source>
        <strain evidence="4 5">SAG 2145</strain>
    </source>
</reference>
<feature type="compositionally biased region" description="Low complexity" evidence="1">
    <location>
        <begin position="495"/>
        <end position="529"/>
    </location>
</feature>
<dbReference type="SUPFAM" id="SSF46689">
    <property type="entry name" value="Homeodomain-like"/>
    <property type="match status" value="1"/>
</dbReference>
<dbReference type="SUPFAM" id="SSF69593">
    <property type="entry name" value="Glycerol-3-phosphate (1)-acyltransferase"/>
    <property type="match status" value="1"/>
</dbReference>
<feature type="compositionally biased region" description="Basic and acidic residues" evidence="1">
    <location>
        <begin position="810"/>
        <end position="827"/>
    </location>
</feature>
<dbReference type="SUPFAM" id="SSF101386">
    <property type="entry name" value="all-alpha NTP pyrophosphatases"/>
    <property type="match status" value="1"/>
</dbReference>
<comment type="caution">
    <text evidence="4">The sequence shown here is derived from an EMBL/GenBank/DDBJ whole genome shotgun (WGS) entry which is preliminary data.</text>
</comment>
<feature type="compositionally biased region" description="Polar residues" evidence="1">
    <location>
        <begin position="578"/>
        <end position="587"/>
    </location>
</feature>
<feature type="region of interest" description="Disordered" evidence="1">
    <location>
        <begin position="448"/>
        <end position="533"/>
    </location>
</feature>
<keyword evidence="2" id="KW-0812">Transmembrane</keyword>
<feature type="compositionally biased region" description="Low complexity" evidence="1">
    <location>
        <begin position="558"/>
        <end position="574"/>
    </location>
</feature>
<dbReference type="PANTHER" id="PTHR14552:SF21">
    <property type="entry name" value="DCTP PYROPHOSPHATASE 1"/>
    <property type="match status" value="1"/>
</dbReference>
<feature type="domain" description="Phospholipid/glycerol acyltransferase" evidence="3">
    <location>
        <begin position="173"/>
        <end position="275"/>
    </location>
</feature>
<feature type="region of interest" description="Disordered" evidence="1">
    <location>
        <begin position="557"/>
        <end position="600"/>
    </location>
</feature>
<proteinExistence type="predicted"/>
<feature type="region of interest" description="Disordered" evidence="1">
    <location>
        <begin position="792"/>
        <end position="833"/>
    </location>
</feature>
<dbReference type="AlphaFoldDB" id="A0AAW1RKM0"/>
<feature type="transmembrane region" description="Helical" evidence="2">
    <location>
        <begin position="113"/>
        <end position="137"/>
    </location>
</feature>
<dbReference type="PANTHER" id="PTHR14552">
    <property type="match status" value="1"/>
</dbReference>
<dbReference type="InterPro" id="IPR009057">
    <property type="entry name" value="Homeodomain-like_sf"/>
</dbReference>
<name>A0AAW1RKM0_9CHLO</name>
<evidence type="ECO:0000313" key="5">
    <source>
        <dbReference type="Proteomes" id="UP001438707"/>
    </source>
</evidence>
<evidence type="ECO:0000256" key="2">
    <source>
        <dbReference type="SAM" id="Phobius"/>
    </source>
</evidence>
<dbReference type="Pfam" id="PF01553">
    <property type="entry name" value="Acyltransferase"/>
    <property type="match status" value="1"/>
</dbReference>
<dbReference type="Gene3D" id="1.10.10.60">
    <property type="entry name" value="Homeodomain-like"/>
    <property type="match status" value="1"/>
</dbReference>
<protein>
    <recommendedName>
        <fullName evidence="3">Phospholipid/glycerol acyltransferase domain-containing protein</fullName>
    </recommendedName>
</protein>
<gene>
    <name evidence="4" type="ORF">WJX74_003507</name>
</gene>
<evidence type="ECO:0000256" key="1">
    <source>
        <dbReference type="SAM" id="MobiDB-lite"/>
    </source>
</evidence>
<dbReference type="EMBL" id="JALJOS010000010">
    <property type="protein sequence ID" value="KAK9833711.1"/>
    <property type="molecule type" value="Genomic_DNA"/>
</dbReference>